<keyword evidence="2" id="KW-1185">Reference proteome</keyword>
<dbReference type="AlphaFoldDB" id="A0A843YYJ8"/>
<evidence type="ECO:0000313" key="1">
    <source>
        <dbReference type="EMBL" id="MQR02744.1"/>
    </source>
</evidence>
<dbReference type="Proteomes" id="UP000451565">
    <property type="component" value="Unassembled WGS sequence"/>
</dbReference>
<accession>A0A843YYJ8</accession>
<reference evidence="1 2" key="1">
    <citation type="submission" date="2019-10" db="EMBL/GenBank/DDBJ databases">
        <title>Glaciimonas soli sp. nov., a psychrophilic bacterium isolated from the forest soil of a high elevation mountain in Taiwan.</title>
        <authorList>
            <person name="Wang L.-T."/>
            <person name="Shieh W.Y."/>
        </authorList>
    </citation>
    <scope>NUCLEOTIDE SEQUENCE [LARGE SCALE GENOMIC DNA]</scope>
    <source>
        <strain evidence="1 2">GS1</strain>
    </source>
</reference>
<protein>
    <submittedName>
        <fullName evidence="1">Uncharacterized protein</fullName>
    </submittedName>
</protein>
<dbReference type="RefSeq" id="WP_153236365.1">
    <property type="nucleotide sequence ID" value="NZ_WINI01000015.1"/>
</dbReference>
<name>A0A843YYJ8_9BURK</name>
<gene>
    <name evidence="1" type="ORF">GEV47_18860</name>
</gene>
<sequence>MEMIFDDKVLDECIDKIMSLAALTLYGMNTIGQVHAVINEVCRYLILEKTGDPEFNLLAFKNRLVALSHLTHSSLPAYRKALDYAASLIVIEAP</sequence>
<evidence type="ECO:0000313" key="2">
    <source>
        <dbReference type="Proteomes" id="UP000451565"/>
    </source>
</evidence>
<proteinExistence type="predicted"/>
<organism evidence="1 2">
    <name type="scientific">Glaciimonas soli</name>
    <dbReference type="NCBI Taxonomy" id="2590999"/>
    <lineage>
        <taxon>Bacteria</taxon>
        <taxon>Pseudomonadati</taxon>
        <taxon>Pseudomonadota</taxon>
        <taxon>Betaproteobacteria</taxon>
        <taxon>Burkholderiales</taxon>
        <taxon>Oxalobacteraceae</taxon>
        <taxon>Glaciimonas</taxon>
    </lineage>
</organism>
<dbReference type="EMBL" id="WINI01000015">
    <property type="protein sequence ID" value="MQR02744.1"/>
    <property type="molecule type" value="Genomic_DNA"/>
</dbReference>
<comment type="caution">
    <text evidence="1">The sequence shown here is derived from an EMBL/GenBank/DDBJ whole genome shotgun (WGS) entry which is preliminary data.</text>
</comment>
<dbReference type="OrthoDB" id="8777363at2"/>